<accession>A0A2J7PRR5</accession>
<organism evidence="1 2">
    <name type="scientific">Cryptotermes secundus</name>
    <dbReference type="NCBI Taxonomy" id="105785"/>
    <lineage>
        <taxon>Eukaryota</taxon>
        <taxon>Metazoa</taxon>
        <taxon>Ecdysozoa</taxon>
        <taxon>Arthropoda</taxon>
        <taxon>Hexapoda</taxon>
        <taxon>Insecta</taxon>
        <taxon>Pterygota</taxon>
        <taxon>Neoptera</taxon>
        <taxon>Polyneoptera</taxon>
        <taxon>Dictyoptera</taxon>
        <taxon>Blattodea</taxon>
        <taxon>Blattoidea</taxon>
        <taxon>Termitoidae</taxon>
        <taxon>Kalotermitidae</taxon>
        <taxon>Cryptotermitinae</taxon>
        <taxon>Cryptotermes</taxon>
    </lineage>
</organism>
<keyword evidence="2" id="KW-1185">Reference proteome</keyword>
<evidence type="ECO:0000313" key="2">
    <source>
        <dbReference type="Proteomes" id="UP000235965"/>
    </source>
</evidence>
<reference evidence="1 2" key="1">
    <citation type="submission" date="2017-12" db="EMBL/GenBank/DDBJ databases">
        <title>Hemimetabolous genomes reveal molecular basis of termite eusociality.</title>
        <authorList>
            <person name="Harrison M.C."/>
            <person name="Jongepier E."/>
            <person name="Robertson H.M."/>
            <person name="Arning N."/>
            <person name="Bitard-Feildel T."/>
            <person name="Chao H."/>
            <person name="Childers C.P."/>
            <person name="Dinh H."/>
            <person name="Doddapaneni H."/>
            <person name="Dugan S."/>
            <person name="Gowin J."/>
            <person name="Greiner C."/>
            <person name="Han Y."/>
            <person name="Hu H."/>
            <person name="Hughes D.S.T."/>
            <person name="Huylmans A.-K."/>
            <person name="Kemena C."/>
            <person name="Kremer L.P.M."/>
            <person name="Lee S.L."/>
            <person name="Lopez-Ezquerra A."/>
            <person name="Mallet L."/>
            <person name="Monroy-Kuhn J.M."/>
            <person name="Moser A."/>
            <person name="Murali S.C."/>
            <person name="Muzny D.M."/>
            <person name="Otani S."/>
            <person name="Piulachs M.-D."/>
            <person name="Poelchau M."/>
            <person name="Qu J."/>
            <person name="Schaub F."/>
            <person name="Wada-Katsumata A."/>
            <person name="Worley K.C."/>
            <person name="Xie Q."/>
            <person name="Ylla G."/>
            <person name="Poulsen M."/>
            <person name="Gibbs R.A."/>
            <person name="Schal C."/>
            <person name="Richards S."/>
            <person name="Belles X."/>
            <person name="Korb J."/>
            <person name="Bornberg-Bauer E."/>
        </authorList>
    </citation>
    <scope>NUCLEOTIDE SEQUENCE [LARGE SCALE GENOMIC DNA]</scope>
    <source>
        <tissue evidence="1">Whole body</tissue>
    </source>
</reference>
<dbReference type="EMBL" id="NEVH01021955">
    <property type="protein sequence ID" value="PNF19006.1"/>
    <property type="molecule type" value="Genomic_DNA"/>
</dbReference>
<dbReference type="InParanoid" id="A0A2J7PRR5"/>
<name>A0A2J7PRR5_9NEOP</name>
<evidence type="ECO:0000313" key="1">
    <source>
        <dbReference type="EMBL" id="PNF19006.1"/>
    </source>
</evidence>
<protein>
    <submittedName>
        <fullName evidence="1">Uncharacterized protein</fullName>
    </submittedName>
</protein>
<dbReference type="AlphaFoldDB" id="A0A2J7PRR5"/>
<proteinExistence type="predicted"/>
<sequence length="247" mass="27454">MKVLVALNRSLNEGNSSILLGQLKDMYYSDTKLNVTDPAILHNSSNLVSFGLLAFDLLLLRNVQQIAWEEEKVSSEEMMKDPEVLALNALFMPPEKVRQLQEPTSRIGKENKEDQDNKSMLQELMEFLQGSLRAVLNLGRAYRSSVVTGDASRASGNTLDCIWTLYCTNLDKTASLRGPYGFLAKMNSLGLQLLMGDVPVENALEHLLKEVTQGWSHMDCEKLFPRCNVTEATDVVLKTALGITGEA</sequence>
<dbReference type="Proteomes" id="UP000235965">
    <property type="component" value="Unassembled WGS sequence"/>
</dbReference>
<comment type="caution">
    <text evidence="1">The sequence shown here is derived from an EMBL/GenBank/DDBJ whole genome shotgun (WGS) entry which is preliminary data.</text>
</comment>
<gene>
    <name evidence="1" type="ORF">B7P43_G12392</name>
</gene>